<dbReference type="InterPro" id="IPR027417">
    <property type="entry name" value="P-loop_NTPase"/>
</dbReference>
<dbReference type="Gene3D" id="3.30.300.180">
    <property type="match status" value="1"/>
</dbReference>
<evidence type="ECO:0000256" key="10">
    <source>
        <dbReference type="RuleBase" id="RU000577"/>
    </source>
</evidence>
<dbReference type="PANTHER" id="PTHR30050:SF2">
    <property type="entry name" value="CHROMOSOMAL REPLICATION INITIATOR PROTEIN DNAA"/>
    <property type="match status" value="1"/>
</dbReference>
<keyword evidence="2 8" id="KW-0963">Cytoplasm</keyword>
<dbReference type="InterPro" id="IPR013159">
    <property type="entry name" value="DnaA_C"/>
</dbReference>
<protein>
    <recommendedName>
        <fullName evidence="8 9">Chromosomal replication initiator protein DnaA</fullName>
    </recommendedName>
</protein>
<dbReference type="GO" id="GO:0006275">
    <property type="term" value="P:regulation of DNA replication"/>
    <property type="evidence" value="ECO:0007669"/>
    <property type="project" value="UniProtKB-UniRule"/>
</dbReference>
<keyword evidence="4 8" id="KW-0547">Nucleotide-binding</keyword>
<dbReference type="PROSITE" id="PS01008">
    <property type="entry name" value="DNAA"/>
    <property type="match status" value="1"/>
</dbReference>
<dbReference type="InterPro" id="IPR010921">
    <property type="entry name" value="Trp_repressor/repl_initiator"/>
</dbReference>
<dbReference type="Pfam" id="PF08299">
    <property type="entry name" value="Bac_DnaA_C"/>
    <property type="match status" value="1"/>
</dbReference>
<dbReference type="InterPro" id="IPR024633">
    <property type="entry name" value="DnaA_N_dom"/>
</dbReference>
<evidence type="ECO:0000256" key="3">
    <source>
        <dbReference type="ARBA" id="ARBA00022705"/>
    </source>
</evidence>
<dbReference type="GO" id="GO:0005886">
    <property type="term" value="C:plasma membrane"/>
    <property type="evidence" value="ECO:0007669"/>
    <property type="project" value="TreeGrafter"/>
</dbReference>
<accession>A0A953HNQ1</accession>
<dbReference type="GO" id="GO:0006270">
    <property type="term" value="P:DNA replication initiation"/>
    <property type="evidence" value="ECO:0007669"/>
    <property type="project" value="UniProtKB-UniRule"/>
</dbReference>
<comment type="caution">
    <text evidence="8">Lacks conserved residue(s) required for the propagation of feature annotation.</text>
</comment>
<comment type="function">
    <text evidence="8 10">Plays an essential role in the initiation and regulation of chromosomal replication. ATP-DnaA binds to the origin of replication (oriC) to initiate formation of the DNA replication initiation complex once per cell cycle. Binds the DnaA box (a 9 base pair repeat at the origin) and separates the double-stranded (ds)DNA. Forms a right-handed helical filament on oriC DNA; dsDNA binds to the exterior of the filament while single-stranded (ss)DNA is stabiized in the filament's interior. The ATP-DnaA-oriC complex binds and stabilizes one strand of the AT-rich DNA unwinding element (DUE), permitting loading of DNA polymerase. After initiation quickly degrades to an ADP-DnaA complex that is not apt for DNA replication. Binds acidic phospholipids.</text>
</comment>
<dbReference type="PRINTS" id="PR00051">
    <property type="entry name" value="DNAA"/>
</dbReference>
<reference evidence="14" key="1">
    <citation type="submission" date="2021-06" db="EMBL/GenBank/DDBJ databases">
        <title>44 bacteria genomes isolated from Dapeng, Shenzhen.</title>
        <authorList>
            <person name="Zheng W."/>
            <person name="Yu S."/>
            <person name="Huang Y."/>
        </authorList>
    </citation>
    <scope>NUCLEOTIDE SEQUENCE</scope>
    <source>
        <strain evidence="14">DP5N28-2</strain>
    </source>
</reference>
<feature type="binding site" evidence="8">
    <location>
        <position position="168"/>
    </location>
    <ligand>
        <name>ATP</name>
        <dbReference type="ChEBI" id="CHEBI:30616"/>
    </ligand>
</feature>
<comment type="similarity">
    <text evidence="1 8 11">Belongs to the DnaA family.</text>
</comment>
<name>A0A953HNQ1_9BACT</name>
<evidence type="ECO:0000256" key="5">
    <source>
        <dbReference type="ARBA" id="ARBA00022840"/>
    </source>
</evidence>
<dbReference type="GO" id="GO:0003688">
    <property type="term" value="F:DNA replication origin binding"/>
    <property type="evidence" value="ECO:0007669"/>
    <property type="project" value="UniProtKB-UniRule"/>
</dbReference>
<evidence type="ECO:0000256" key="8">
    <source>
        <dbReference type="HAMAP-Rule" id="MF_00377"/>
    </source>
</evidence>
<dbReference type="InterPro" id="IPR003593">
    <property type="entry name" value="AAA+_ATPase"/>
</dbReference>
<organism evidence="14 15">
    <name type="scientific">Membranihabitans marinus</name>
    <dbReference type="NCBI Taxonomy" id="1227546"/>
    <lineage>
        <taxon>Bacteria</taxon>
        <taxon>Pseudomonadati</taxon>
        <taxon>Bacteroidota</taxon>
        <taxon>Saprospiria</taxon>
        <taxon>Saprospirales</taxon>
        <taxon>Saprospiraceae</taxon>
        <taxon>Membranihabitans</taxon>
    </lineage>
</organism>
<dbReference type="AlphaFoldDB" id="A0A953HNQ1"/>
<dbReference type="Pfam" id="PF11638">
    <property type="entry name" value="DnaA_N"/>
    <property type="match status" value="1"/>
</dbReference>
<evidence type="ECO:0000313" key="14">
    <source>
        <dbReference type="EMBL" id="MBY5957938.1"/>
    </source>
</evidence>
<dbReference type="SMART" id="SM00382">
    <property type="entry name" value="AAA"/>
    <property type="match status" value="1"/>
</dbReference>
<dbReference type="GO" id="GO:0005737">
    <property type="term" value="C:cytoplasm"/>
    <property type="evidence" value="ECO:0007669"/>
    <property type="project" value="UniProtKB-SubCell"/>
</dbReference>
<dbReference type="InterPro" id="IPR001957">
    <property type="entry name" value="Chromosome_initiator_DnaA"/>
</dbReference>
<dbReference type="Pfam" id="PF00308">
    <property type="entry name" value="Bac_DnaA"/>
    <property type="match status" value="1"/>
</dbReference>
<dbReference type="Gene3D" id="1.10.8.60">
    <property type="match status" value="1"/>
</dbReference>
<dbReference type="PANTHER" id="PTHR30050">
    <property type="entry name" value="CHROMOSOMAL REPLICATION INITIATOR PROTEIN DNAA"/>
    <property type="match status" value="1"/>
</dbReference>
<evidence type="ECO:0000256" key="6">
    <source>
        <dbReference type="ARBA" id="ARBA00023121"/>
    </source>
</evidence>
<dbReference type="InterPro" id="IPR018312">
    <property type="entry name" value="Chromosome_initiator_DnaA_CS"/>
</dbReference>
<comment type="caution">
    <text evidence="14">The sequence shown here is derived from an EMBL/GenBank/DDBJ whole genome shotgun (WGS) entry which is preliminary data.</text>
</comment>
<gene>
    <name evidence="8 14" type="primary">dnaA</name>
    <name evidence="14" type="ORF">KUV50_07345</name>
</gene>
<evidence type="ECO:0000256" key="4">
    <source>
        <dbReference type="ARBA" id="ARBA00022741"/>
    </source>
</evidence>
<dbReference type="FunFam" id="3.40.50.300:FF:000668">
    <property type="entry name" value="Chromosomal replication initiator protein DnaA"/>
    <property type="match status" value="1"/>
</dbReference>
<comment type="domain">
    <text evidence="8">Domain I is involved in oligomerization and binding regulators, domain II is flexibile and of varying length in different bacteria, domain III forms the AAA+ region, while domain IV binds dsDNA.</text>
</comment>
<dbReference type="InterPro" id="IPR038454">
    <property type="entry name" value="DnaA_N_sf"/>
</dbReference>
<keyword evidence="3 8" id="KW-0235">DNA replication</keyword>
<dbReference type="Proteomes" id="UP000753961">
    <property type="component" value="Unassembled WGS sequence"/>
</dbReference>
<evidence type="ECO:0000256" key="9">
    <source>
        <dbReference type="NCBIfam" id="TIGR00362"/>
    </source>
</evidence>
<keyword evidence="15" id="KW-1185">Reference proteome</keyword>
<keyword evidence="7 8" id="KW-0238">DNA-binding</keyword>
<comment type="subcellular location">
    <subcellularLocation>
        <location evidence="8">Cytoplasm</location>
    </subcellularLocation>
</comment>
<evidence type="ECO:0000259" key="13">
    <source>
        <dbReference type="SMART" id="SM00760"/>
    </source>
</evidence>
<feature type="region of interest" description="Domain IV, binds dsDNA" evidence="8">
    <location>
        <begin position="341"/>
        <end position="465"/>
    </location>
</feature>
<dbReference type="Gene3D" id="3.40.50.300">
    <property type="entry name" value="P-loop containing nucleotide triphosphate hydrolases"/>
    <property type="match status" value="1"/>
</dbReference>
<evidence type="ECO:0000256" key="7">
    <source>
        <dbReference type="ARBA" id="ARBA00023125"/>
    </source>
</evidence>
<dbReference type="Gene3D" id="1.10.1750.10">
    <property type="match status" value="1"/>
</dbReference>
<dbReference type="SUPFAM" id="SSF48295">
    <property type="entry name" value="TrpR-like"/>
    <property type="match status" value="1"/>
</dbReference>
<feature type="domain" description="AAA+ ATPase" evidence="12">
    <location>
        <begin position="157"/>
        <end position="287"/>
    </location>
</feature>
<feature type="binding site" evidence="8">
    <location>
        <position position="171"/>
    </location>
    <ligand>
        <name>ATP</name>
        <dbReference type="ChEBI" id="CHEBI:30616"/>
    </ligand>
</feature>
<keyword evidence="5 8" id="KW-0067">ATP-binding</keyword>
<dbReference type="HAMAP" id="MF_00377">
    <property type="entry name" value="DnaA_bact"/>
    <property type="match status" value="1"/>
</dbReference>
<feature type="binding site" evidence="8">
    <location>
        <position position="170"/>
    </location>
    <ligand>
        <name>ATP</name>
        <dbReference type="ChEBI" id="CHEBI:30616"/>
    </ligand>
</feature>
<dbReference type="InterPro" id="IPR013317">
    <property type="entry name" value="DnaA_dom"/>
</dbReference>
<dbReference type="CDD" id="cd06571">
    <property type="entry name" value="Bac_DnaA_C"/>
    <property type="match status" value="1"/>
</dbReference>
<keyword evidence="6 8" id="KW-0446">Lipid-binding</keyword>
<feature type="domain" description="Chromosomal replication initiator DnaA C-terminal" evidence="13">
    <location>
        <begin position="368"/>
        <end position="437"/>
    </location>
</feature>
<sequence length="465" mass="53368">MVNDGRTIWNNCLDIIRGEINAQAFKTWFEPIEPVRFDQKTLTIQVPNNFFYEWIEEHYVHLMKKALIEVIGSSASLNYRVLKDQQEVSNTIQLNKKIEKDESPDFRNPFVFPGIKKIKADPNLNPQYNFDNFVAGECNRLARNAGLAVAKKPGGTAFNPLVIYGNVGLGKTHIAHAIGNKTLEYFPDKQILYVSSEKFTNQIIHAIKSNEIQDFLNFYHQIDILIVDDIQFLANKAKTQEIFFHIFNQLHQDGKQLILTSDRAPKDMQGMEERLISRFKWGLTADLLAPDFETRKAILDNKMNKEGIELPPDVLEFICYNIKSNIRELEGILVSLIAQSSLNERKIDLMLTKEVVQKFVAQISKEITIDSIQDLVAEHFNLDVDVIQSKSRKRNIVTARQLAMFFVKKHTNHSLKKIGKAFGGRDHSTVIYSCRTVNDLIDSDKSFQLIVEELEKKLTMSLHAI</sequence>
<dbReference type="InterPro" id="IPR020591">
    <property type="entry name" value="Chromosome_initiator_DnaA-like"/>
</dbReference>
<evidence type="ECO:0000313" key="15">
    <source>
        <dbReference type="Proteomes" id="UP000753961"/>
    </source>
</evidence>
<comment type="subunit">
    <text evidence="8">Oligomerizes as a right-handed, spiral filament on DNA at oriC.</text>
</comment>
<evidence type="ECO:0000256" key="2">
    <source>
        <dbReference type="ARBA" id="ARBA00022490"/>
    </source>
</evidence>
<feature type="region of interest" description="Domain I, interacts with DnaA modulators" evidence="8">
    <location>
        <begin position="1"/>
        <end position="102"/>
    </location>
</feature>
<evidence type="ECO:0000259" key="12">
    <source>
        <dbReference type="SMART" id="SM00382"/>
    </source>
</evidence>
<evidence type="ECO:0000256" key="1">
    <source>
        <dbReference type="ARBA" id="ARBA00006583"/>
    </source>
</evidence>
<dbReference type="GO" id="GO:0005524">
    <property type="term" value="F:ATP binding"/>
    <property type="evidence" value="ECO:0007669"/>
    <property type="project" value="UniProtKB-UniRule"/>
</dbReference>
<proteinExistence type="inferred from homology"/>
<dbReference type="SMART" id="SM00760">
    <property type="entry name" value="Bac_DnaA_C"/>
    <property type="match status" value="1"/>
</dbReference>
<dbReference type="CDD" id="cd00009">
    <property type="entry name" value="AAA"/>
    <property type="match status" value="1"/>
</dbReference>
<feature type="binding site" evidence="8">
    <location>
        <position position="172"/>
    </location>
    <ligand>
        <name>ATP</name>
        <dbReference type="ChEBI" id="CHEBI:30616"/>
    </ligand>
</feature>
<evidence type="ECO:0000256" key="11">
    <source>
        <dbReference type="RuleBase" id="RU004227"/>
    </source>
</evidence>
<dbReference type="SUPFAM" id="SSF52540">
    <property type="entry name" value="P-loop containing nucleoside triphosphate hydrolases"/>
    <property type="match status" value="1"/>
</dbReference>
<dbReference type="GO" id="GO:0008289">
    <property type="term" value="F:lipid binding"/>
    <property type="evidence" value="ECO:0007669"/>
    <property type="project" value="UniProtKB-KW"/>
</dbReference>
<dbReference type="NCBIfam" id="TIGR00362">
    <property type="entry name" value="DnaA"/>
    <property type="match status" value="1"/>
</dbReference>
<dbReference type="RefSeq" id="WP_222579455.1">
    <property type="nucleotide sequence ID" value="NZ_JAHVHU010000006.1"/>
</dbReference>
<dbReference type="EMBL" id="JAHVHU010000006">
    <property type="protein sequence ID" value="MBY5957938.1"/>
    <property type="molecule type" value="Genomic_DNA"/>
</dbReference>